<keyword evidence="3" id="KW-1185">Reference proteome</keyword>
<dbReference type="EMBL" id="FMWP01000017">
    <property type="protein sequence ID" value="SCZ92019.1"/>
    <property type="molecule type" value="Genomic_DNA"/>
</dbReference>
<evidence type="ECO:0000313" key="3">
    <source>
        <dbReference type="Proteomes" id="UP000249723"/>
    </source>
</evidence>
<feature type="compositionally biased region" description="Basic and acidic residues" evidence="1">
    <location>
        <begin position="113"/>
        <end position="126"/>
    </location>
</feature>
<name>A0A2X0LMK6_9BASI</name>
<dbReference type="AlphaFoldDB" id="A0A2X0LMK6"/>
<feature type="compositionally biased region" description="Basic and acidic residues" evidence="1">
    <location>
        <begin position="530"/>
        <end position="542"/>
    </location>
</feature>
<evidence type="ECO:0000256" key="1">
    <source>
        <dbReference type="SAM" id="MobiDB-lite"/>
    </source>
</evidence>
<dbReference type="Proteomes" id="UP000249723">
    <property type="component" value="Unassembled WGS sequence"/>
</dbReference>
<organism evidence="2 3">
    <name type="scientific">Microbotryum saponariae</name>
    <dbReference type="NCBI Taxonomy" id="289078"/>
    <lineage>
        <taxon>Eukaryota</taxon>
        <taxon>Fungi</taxon>
        <taxon>Dikarya</taxon>
        <taxon>Basidiomycota</taxon>
        <taxon>Pucciniomycotina</taxon>
        <taxon>Microbotryomycetes</taxon>
        <taxon>Microbotryales</taxon>
        <taxon>Microbotryaceae</taxon>
        <taxon>Microbotryum</taxon>
    </lineage>
</organism>
<proteinExistence type="predicted"/>
<feature type="region of interest" description="Disordered" evidence="1">
    <location>
        <begin position="53"/>
        <end position="165"/>
    </location>
</feature>
<accession>A0A2X0LMK6</accession>
<feature type="compositionally biased region" description="Low complexity" evidence="1">
    <location>
        <begin position="127"/>
        <end position="145"/>
    </location>
</feature>
<gene>
    <name evidence="2" type="ORF">BZ3500_MVSOF-1268-A1-R1_CHR5-3G08286</name>
</gene>
<feature type="region of interest" description="Disordered" evidence="1">
    <location>
        <begin position="518"/>
        <end position="542"/>
    </location>
</feature>
<protein>
    <submittedName>
        <fullName evidence="2">BZ3500_MvSof-1268-A1-R1_Chr5-3g08286 protein</fullName>
    </submittedName>
</protein>
<reference evidence="3" key="1">
    <citation type="submission" date="2016-10" db="EMBL/GenBank/DDBJ databases">
        <authorList>
            <person name="Jeantristanb JTB J.-T."/>
            <person name="Ricardo R."/>
        </authorList>
    </citation>
    <scope>NUCLEOTIDE SEQUENCE [LARGE SCALE GENOMIC DNA]</scope>
</reference>
<sequence length="542" mass="59414">MVACGRHYHYVDPTITTPRLGVPTPHTKTLTVGTTTAKTSASLLFEPISDGKSHVADVGPSARHAASTHLEPEASHGLHLEDSVRKQAPSENGTKRKRAWGVADEVDEVNPESEERLDVQKVDTKPDSSSSRLNLSSESDSSEASGDGDGSDKDGNVPSETALGEDWSKLAKTKVVCSDVDDEPDDTFELKGTQAHMDNPCKVSCDRCDHLPRFAPLTRVMTHCSLASTVVGLPILQSSTEEPNVKSLEDELGQIRRELQALRAMLEPVITFINTPSIDHLKNRLPPVVKIFVATLFFYKQLASAGLLQYVTFTSVPAHDCLIQASSPADGLDEKRHRPGEAYNKNLTFRHNLLSNIPALLVQGRSDLLRHINKAQKDKATLGRTMQQWYKGQQVAITQGHVIWWSILWQAMKASNILDPKDSKANSFANKLKRYGDSLAKDAATAHLAGGYKRNGGFDHQTFLFDMVTVKMKRHSGIRTAGQNTLSEHTIQAVCSEVVDDPANNLSLASRVAEMGFASGKARKTKKTKTTKDEKQIEDGQP</sequence>
<evidence type="ECO:0000313" key="2">
    <source>
        <dbReference type="EMBL" id="SCZ92019.1"/>
    </source>
</evidence>
<feature type="compositionally biased region" description="Basic and acidic residues" evidence="1">
    <location>
        <begin position="70"/>
        <end position="85"/>
    </location>
</feature>